<dbReference type="Proteomes" id="UP000789508">
    <property type="component" value="Unassembled WGS sequence"/>
</dbReference>
<sequence length="54" mass="5953">EGISIDLFTNIIRVYTLDVNTNTIICQEILNCTSATQIPSPLLPGLVLSMQYVL</sequence>
<keyword evidence="2" id="KW-1185">Reference proteome</keyword>
<dbReference type="OrthoDB" id="10407121at2759"/>
<evidence type="ECO:0000313" key="1">
    <source>
        <dbReference type="EMBL" id="CAG8717559.1"/>
    </source>
</evidence>
<accession>A0A9N9I1V8</accession>
<dbReference type="AlphaFoldDB" id="A0A9N9I1V8"/>
<feature type="non-terminal residue" evidence="1">
    <location>
        <position position="1"/>
    </location>
</feature>
<name>A0A9N9I1V8_9GLOM</name>
<reference evidence="1" key="1">
    <citation type="submission" date="2021-06" db="EMBL/GenBank/DDBJ databases">
        <authorList>
            <person name="Kallberg Y."/>
            <person name="Tangrot J."/>
            <person name="Rosling A."/>
        </authorList>
    </citation>
    <scope>NUCLEOTIDE SEQUENCE</scope>
    <source>
        <strain evidence="1">FL130A</strain>
    </source>
</reference>
<gene>
    <name evidence="1" type="ORF">ALEPTO_LOCUS12134</name>
</gene>
<protein>
    <submittedName>
        <fullName evidence="1">4159_t:CDS:1</fullName>
    </submittedName>
</protein>
<organism evidence="1 2">
    <name type="scientific">Ambispora leptoticha</name>
    <dbReference type="NCBI Taxonomy" id="144679"/>
    <lineage>
        <taxon>Eukaryota</taxon>
        <taxon>Fungi</taxon>
        <taxon>Fungi incertae sedis</taxon>
        <taxon>Mucoromycota</taxon>
        <taxon>Glomeromycotina</taxon>
        <taxon>Glomeromycetes</taxon>
        <taxon>Archaeosporales</taxon>
        <taxon>Ambisporaceae</taxon>
        <taxon>Ambispora</taxon>
    </lineage>
</organism>
<proteinExistence type="predicted"/>
<comment type="caution">
    <text evidence="1">The sequence shown here is derived from an EMBL/GenBank/DDBJ whole genome shotgun (WGS) entry which is preliminary data.</text>
</comment>
<evidence type="ECO:0000313" key="2">
    <source>
        <dbReference type="Proteomes" id="UP000789508"/>
    </source>
</evidence>
<dbReference type="EMBL" id="CAJVPS010024886">
    <property type="protein sequence ID" value="CAG8717559.1"/>
    <property type="molecule type" value="Genomic_DNA"/>
</dbReference>